<dbReference type="InterPro" id="IPR009010">
    <property type="entry name" value="Asp_de-COase-like_dom_sf"/>
</dbReference>
<keyword evidence="1" id="KW-0479">Metal-binding</keyword>
<reference evidence="8" key="1">
    <citation type="journal article" date="2019" name="Int. J. Syst. Evol. Microbiol.">
        <title>The Global Catalogue of Microorganisms (GCM) 10K type strain sequencing project: providing services to taxonomists for standard genome sequencing and annotation.</title>
        <authorList>
            <consortium name="The Broad Institute Genomics Platform"/>
            <consortium name="The Broad Institute Genome Sequencing Center for Infectious Disease"/>
            <person name="Wu L."/>
            <person name="Ma J."/>
        </authorList>
    </citation>
    <scope>NUCLEOTIDE SEQUENCE [LARGE SCALE GENOMIC DNA]</scope>
    <source>
        <strain evidence="8">JCM 16925</strain>
    </source>
</reference>
<sequence>MNLTPLQDGGVAVVERPDFPVNKGALCGKGRTAPAVLASGVRLTSPLVRSGGTLVPASWDEALDRVAEGLGRTRTEHGPDACGVFGGGGLTNEKAYSLGKFARIVLGTSQIDYNGRFCMSSAAAAGMKAFGLDRGLPFPLEDIPKTGCVILVGSNLAETMPPALRYFSELRENGGKLIVIDPRRTKTAEQADVHLAPRPGTDLALALGLLHLVVAEGRVDEEYVQERTVGWEDARAAAMAHWPEYVERITGVSVPQLRETVRLFCEPEHAMVLTARGPEQQSKGTDTVGAWINLCLATGRAGRPLSGYGCLTGQGNGQGGREHGQKADQLPGYRKLDDPAARRHVAEVWGVDPDSLPGPGRSAYELLDALGTDIRALLLMASNPVVSAPRAAHIEERIKSLDFLAVCDVVLSETAELADVVLPVTQWAEETGTTTNLEGRVLLRRRAITPPEGIRSDLEVMHELAARLGGERGLEKGFPTDPEEVFEELRRASAGGPADYSGITYRRLVEENGVFWPCPAPAAVHDGSADAEDSEDSQDCEDASLDAVAGADDPAQDAETDAPTDGAVHPGTPRLFLDRFATPDGRARFVPVSHRAIAEEPDDEYPVLLTTGRVVAQYQSGAQTRRVDELNNAAPGPFVELHPRLAARLGAAEGDPVAVVSRRGRAVAPARITTGIRPDTVFMPFHWPGEGRANTLTNPALDPTSRMPEFKACAVRVEAVKS</sequence>
<feature type="domain" description="Molybdopterin dinucleotide-binding" evidence="6">
    <location>
        <begin position="608"/>
        <end position="714"/>
    </location>
</feature>
<evidence type="ECO:0000256" key="3">
    <source>
        <dbReference type="ARBA" id="ARBA00023014"/>
    </source>
</evidence>
<dbReference type="Proteomes" id="UP001499984">
    <property type="component" value="Unassembled WGS sequence"/>
</dbReference>
<protein>
    <recommendedName>
        <fullName evidence="9">Nitrite reductase</fullName>
    </recommendedName>
</protein>
<dbReference type="PANTHER" id="PTHR43105:SF10">
    <property type="entry name" value="NADH-QUINONE OXIDOREDUCTASE SUBUNIT G"/>
    <property type="match status" value="1"/>
</dbReference>
<dbReference type="PANTHER" id="PTHR43105">
    <property type="entry name" value="RESPIRATORY NITRATE REDUCTASE"/>
    <property type="match status" value="1"/>
</dbReference>
<dbReference type="Gene3D" id="3.40.50.740">
    <property type="match status" value="1"/>
</dbReference>
<dbReference type="Gene3D" id="3.40.228.10">
    <property type="entry name" value="Dimethylsulfoxide Reductase, domain 2"/>
    <property type="match status" value="1"/>
</dbReference>
<evidence type="ECO:0000313" key="8">
    <source>
        <dbReference type="Proteomes" id="UP001499984"/>
    </source>
</evidence>
<organism evidence="7 8">
    <name type="scientific">Streptomyces shaanxiensis</name>
    <dbReference type="NCBI Taxonomy" id="653357"/>
    <lineage>
        <taxon>Bacteria</taxon>
        <taxon>Bacillati</taxon>
        <taxon>Actinomycetota</taxon>
        <taxon>Actinomycetes</taxon>
        <taxon>Kitasatosporales</taxon>
        <taxon>Streptomycetaceae</taxon>
        <taxon>Streptomyces</taxon>
    </lineage>
</organism>
<dbReference type="InterPro" id="IPR006657">
    <property type="entry name" value="MoPterin_dinucl-bd_dom"/>
</dbReference>
<evidence type="ECO:0000259" key="6">
    <source>
        <dbReference type="Pfam" id="PF01568"/>
    </source>
</evidence>
<keyword evidence="2" id="KW-0408">Iron</keyword>
<evidence type="ECO:0000256" key="2">
    <source>
        <dbReference type="ARBA" id="ARBA00023004"/>
    </source>
</evidence>
<dbReference type="Gene3D" id="2.40.40.20">
    <property type="match status" value="1"/>
</dbReference>
<evidence type="ECO:0008006" key="9">
    <source>
        <dbReference type="Google" id="ProtNLM"/>
    </source>
</evidence>
<feature type="region of interest" description="Disordered" evidence="4">
    <location>
        <begin position="550"/>
        <end position="573"/>
    </location>
</feature>
<evidence type="ECO:0000256" key="1">
    <source>
        <dbReference type="ARBA" id="ARBA00022723"/>
    </source>
</evidence>
<dbReference type="InterPro" id="IPR050123">
    <property type="entry name" value="Prok_molybdopt-oxidoreductase"/>
</dbReference>
<dbReference type="EMBL" id="BAAAZY010000007">
    <property type="protein sequence ID" value="GAA4050491.1"/>
    <property type="molecule type" value="Genomic_DNA"/>
</dbReference>
<name>A0ABP7UR70_9ACTN</name>
<evidence type="ECO:0000259" key="5">
    <source>
        <dbReference type="Pfam" id="PF00384"/>
    </source>
</evidence>
<feature type="domain" description="Molybdopterin oxidoreductase" evidence="5">
    <location>
        <begin position="42"/>
        <end position="466"/>
    </location>
</feature>
<evidence type="ECO:0000313" key="7">
    <source>
        <dbReference type="EMBL" id="GAA4050491.1"/>
    </source>
</evidence>
<dbReference type="Pfam" id="PF01568">
    <property type="entry name" value="Molydop_binding"/>
    <property type="match status" value="1"/>
</dbReference>
<evidence type="ECO:0000256" key="4">
    <source>
        <dbReference type="SAM" id="MobiDB-lite"/>
    </source>
</evidence>
<dbReference type="SUPFAM" id="SSF50692">
    <property type="entry name" value="ADC-like"/>
    <property type="match status" value="1"/>
</dbReference>
<gene>
    <name evidence="7" type="ORF">GCM10022233_21290</name>
</gene>
<dbReference type="CDD" id="cd00508">
    <property type="entry name" value="MopB_CT_Fdh-Nap-like"/>
    <property type="match status" value="1"/>
</dbReference>
<keyword evidence="3" id="KW-0411">Iron-sulfur</keyword>
<dbReference type="SUPFAM" id="SSF53706">
    <property type="entry name" value="Formate dehydrogenase/DMSO reductase, domains 1-3"/>
    <property type="match status" value="1"/>
</dbReference>
<proteinExistence type="predicted"/>
<accession>A0ABP7UR70</accession>
<dbReference type="InterPro" id="IPR006656">
    <property type="entry name" value="Mopterin_OxRdtase"/>
</dbReference>
<comment type="caution">
    <text evidence="7">The sequence shown here is derived from an EMBL/GenBank/DDBJ whole genome shotgun (WGS) entry which is preliminary data.</text>
</comment>
<keyword evidence="8" id="KW-1185">Reference proteome</keyword>
<dbReference type="Pfam" id="PF00384">
    <property type="entry name" value="Molybdopterin"/>
    <property type="match status" value="1"/>
</dbReference>